<evidence type="ECO:0000313" key="2">
    <source>
        <dbReference type="Proteomes" id="UP001212841"/>
    </source>
</evidence>
<dbReference type="EMBL" id="JADGJD010000019">
    <property type="protein sequence ID" value="KAJ3056817.1"/>
    <property type="molecule type" value="Genomic_DNA"/>
</dbReference>
<dbReference type="AlphaFoldDB" id="A0AAD5SMC0"/>
<gene>
    <name evidence="1" type="ORF">HK097_003700</name>
</gene>
<accession>A0AAD5SMC0</accession>
<protein>
    <submittedName>
        <fullName evidence="1">Uncharacterized protein</fullName>
    </submittedName>
</protein>
<name>A0AAD5SMC0_9FUNG</name>
<evidence type="ECO:0000313" key="1">
    <source>
        <dbReference type="EMBL" id="KAJ3056817.1"/>
    </source>
</evidence>
<feature type="non-terminal residue" evidence="1">
    <location>
        <position position="1"/>
    </location>
</feature>
<dbReference type="Proteomes" id="UP001212841">
    <property type="component" value="Unassembled WGS sequence"/>
</dbReference>
<keyword evidence="2" id="KW-1185">Reference proteome</keyword>
<sequence length="50" mass="5639">RRAADPQEEQEEHRELGNLMEEEGLLRGVKLGGCLIIIEHLSALKIETVD</sequence>
<organism evidence="1 2">
    <name type="scientific">Rhizophlyctis rosea</name>
    <dbReference type="NCBI Taxonomy" id="64517"/>
    <lineage>
        <taxon>Eukaryota</taxon>
        <taxon>Fungi</taxon>
        <taxon>Fungi incertae sedis</taxon>
        <taxon>Chytridiomycota</taxon>
        <taxon>Chytridiomycota incertae sedis</taxon>
        <taxon>Chytridiomycetes</taxon>
        <taxon>Rhizophlyctidales</taxon>
        <taxon>Rhizophlyctidaceae</taxon>
        <taxon>Rhizophlyctis</taxon>
    </lineage>
</organism>
<comment type="caution">
    <text evidence="1">The sequence shown here is derived from an EMBL/GenBank/DDBJ whole genome shotgun (WGS) entry which is preliminary data.</text>
</comment>
<reference evidence="1" key="1">
    <citation type="submission" date="2020-05" db="EMBL/GenBank/DDBJ databases">
        <title>Phylogenomic resolution of chytrid fungi.</title>
        <authorList>
            <person name="Stajich J.E."/>
            <person name="Amses K."/>
            <person name="Simmons R."/>
            <person name="Seto K."/>
            <person name="Myers J."/>
            <person name="Bonds A."/>
            <person name="Quandt C.A."/>
            <person name="Barry K."/>
            <person name="Liu P."/>
            <person name="Grigoriev I."/>
            <person name="Longcore J.E."/>
            <person name="James T.Y."/>
        </authorList>
    </citation>
    <scope>NUCLEOTIDE SEQUENCE</scope>
    <source>
        <strain evidence="1">JEL0318</strain>
    </source>
</reference>
<proteinExistence type="predicted"/>